<dbReference type="STRING" id="54.SAMN02745121_04533"/>
<evidence type="ECO:0000313" key="8">
    <source>
        <dbReference type="EMBL" id="SFE52537.1"/>
    </source>
</evidence>
<dbReference type="PANTHER" id="PTHR43289">
    <property type="entry name" value="MITOGEN-ACTIVATED PROTEIN KINASE KINASE KINASE 20-RELATED"/>
    <property type="match status" value="1"/>
</dbReference>
<dbReference type="InterPro" id="IPR011009">
    <property type="entry name" value="Kinase-like_dom_sf"/>
</dbReference>
<name>A0A1I2B980_9BACT</name>
<keyword evidence="4 5" id="KW-0067">ATP-binding</keyword>
<evidence type="ECO:0000256" key="4">
    <source>
        <dbReference type="ARBA" id="ARBA00022840"/>
    </source>
</evidence>
<accession>A0A1I2B980</accession>
<protein>
    <submittedName>
        <fullName evidence="8">Protein kinase domain-containing protein</fullName>
    </submittedName>
</protein>
<evidence type="ECO:0000256" key="6">
    <source>
        <dbReference type="SAM" id="MobiDB-lite"/>
    </source>
</evidence>
<evidence type="ECO:0000313" key="9">
    <source>
        <dbReference type="Proteomes" id="UP000199400"/>
    </source>
</evidence>
<evidence type="ECO:0000256" key="1">
    <source>
        <dbReference type="ARBA" id="ARBA00022679"/>
    </source>
</evidence>
<dbReference type="PROSITE" id="PS00108">
    <property type="entry name" value="PROTEIN_KINASE_ST"/>
    <property type="match status" value="1"/>
</dbReference>
<evidence type="ECO:0000256" key="5">
    <source>
        <dbReference type="PROSITE-ProRule" id="PRU10141"/>
    </source>
</evidence>
<keyword evidence="3 8" id="KW-0418">Kinase</keyword>
<evidence type="ECO:0000256" key="2">
    <source>
        <dbReference type="ARBA" id="ARBA00022741"/>
    </source>
</evidence>
<dbReference type="Gene3D" id="1.10.510.10">
    <property type="entry name" value="Transferase(Phosphotransferase) domain 1"/>
    <property type="match status" value="1"/>
</dbReference>
<feature type="compositionally biased region" description="Low complexity" evidence="6">
    <location>
        <begin position="347"/>
        <end position="371"/>
    </location>
</feature>
<feature type="compositionally biased region" description="Pro residues" evidence="6">
    <location>
        <begin position="560"/>
        <end position="574"/>
    </location>
</feature>
<dbReference type="RefSeq" id="WP_096326485.1">
    <property type="nucleotide sequence ID" value="NZ_FOMX01000015.1"/>
</dbReference>
<sequence length="735" mass="76715">MTLNGDLIGTVLAERWEIVEHLGAGAMGTVYRARHVQLRIDVAIKVLKRAAGLTASDIARFYRESQLIASLNHDHIVRVQDTGKTANDDLFFVMEYLRGPNLRTLLQREGPLPWARTRTILLQVCDALSAIHGSGMIHRDLKPHNIVLDPRRNQPDFVKLLDFGVAKPLGEDRQHLTQTGFIVGTLQYMSPEYLLGHPADFRIDIYALGTIAFELVTGRLPSTNPAANQAVLQSHGVPAAAQAVIGRAMARDLDQRYEDAETLAAALAATPTEAGGDPEETTTTRFTVSPGNERSAAARFAGSTPLGSSQAYASTEPGPPPLTPTVRRQPSLSLADKLSPPPDPSSPDRTTTPEVISAPAPADDLPPTTLAIRPAQARLKPGLTSVSGEPGTRGPSTASAPTEASSTTAATASAKRAATSPAVAIPPESSPHSTHRFAPPRSSHRTAPSAPSVEPITPSPRLEPPEPAATPATVSWSPEAEPQAPEIPSVVSQSAESSGRDAAIDPAQTAAERAPAPFSRSLMRGTVYATLAVAAGTLVYGLGTRSSEELASPPVSAPESDPPPSSPEIPPVPPEHASDAHPGGTSTTGDDPGPTPSSTEFDEPGEPVDSGSASGPLVPPTSGGGTTAPPAEPPETPKKPPKAPPGWKAYRSLSAAIQGAVIQCGAQHDASRGDSLDIHITLDGGQATLNAIVVGPPQLKYGPVARCAEQAIAKIPGKSFSGEKYMTEKRLPLAE</sequence>
<feature type="region of interest" description="Disordered" evidence="6">
    <location>
        <begin position="269"/>
        <end position="515"/>
    </location>
</feature>
<organism evidence="8 9">
    <name type="scientific">Nannocystis exedens</name>
    <dbReference type="NCBI Taxonomy" id="54"/>
    <lineage>
        <taxon>Bacteria</taxon>
        <taxon>Pseudomonadati</taxon>
        <taxon>Myxococcota</taxon>
        <taxon>Polyangia</taxon>
        <taxon>Nannocystales</taxon>
        <taxon>Nannocystaceae</taxon>
        <taxon>Nannocystis</taxon>
    </lineage>
</organism>
<dbReference type="CDD" id="cd14014">
    <property type="entry name" value="STKc_PknB_like"/>
    <property type="match status" value="1"/>
</dbReference>
<feature type="region of interest" description="Disordered" evidence="6">
    <location>
        <begin position="548"/>
        <end position="648"/>
    </location>
</feature>
<dbReference type="PROSITE" id="PS50011">
    <property type="entry name" value="PROTEIN_KINASE_DOM"/>
    <property type="match status" value="1"/>
</dbReference>
<feature type="domain" description="Protein kinase" evidence="7">
    <location>
        <begin position="16"/>
        <end position="268"/>
    </location>
</feature>
<feature type="compositionally biased region" description="Pro residues" evidence="6">
    <location>
        <begin position="457"/>
        <end position="468"/>
    </location>
</feature>
<feature type="compositionally biased region" description="Polar residues" evidence="6">
    <location>
        <begin position="281"/>
        <end position="292"/>
    </location>
</feature>
<keyword evidence="2 5" id="KW-0547">Nucleotide-binding</keyword>
<dbReference type="InterPro" id="IPR017441">
    <property type="entry name" value="Protein_kinase_ATP_BS"/>
</dbReference>
<feature type="compositionally biased region" description="Low complexity" evidence="6">
    <location>
        <begin position="395"/>
        <end position="423"/>
    </location>
</feature>
<dbReference type="PROSITE" id="PS00107">
    <property type="entry name" value="PROTEIN_KINASE_ATP"/>
    <property type="match status" value="1"/>
</dbReference>
<dbReference type="InterPro" id="IPR000719">
    <property type="entry name" value="Prot_kinase_dom"/>
</dbReference>
<proteinExistence type="predicted"/>
<dbReference type="GO" id="GO:0005524">
    <property type="term" value="F:ATP binding"/>
    <property type="evidence" value="ECO:0007669"/>
    <property type="project" value="UniProtKB-UniRule"/>
</dbReference>
<keyword evidence="1" id="KW-0808">Transferase</keyword>
<dbReference type="Pfam" id="PF00069">
    <property type="entry name" value="Pkinase"/>
    <property type="match status" value="1"/>
</dbReference>
<dbReference type="OrthoDB" id="9801841at2"/>
<dbReference type="GO" id="GO:0004674">
    <property type="term" value="F:protein serine/threonine kinase activity"/>
    <property type="evidence" value="ECO:0007669"/>
    <property type="project" value="TreeGrafter"/>
</dbReference>
<dbReference type="EMBL" id="FOMX01000015">
    <property type="protein sequence ID" value="SFE52537.1"/>
    <property type="molecule type" value="Genomic_DNA"/>
</dbReference>
<feature type="compositionally biased region" description="Low complexity" evidence="6">
    <location>
        <begin position="582"/>
        <end position="599"/>
    </location>
</feature>
<evidence type="ECO:0000259" key="7">
    <source>
        <dbReference type="PROSITE" id="PS50011"/>
    </source>
</evidence>
<evidence type="ECO:0000256" key="3">
    <source>
        <dbReference type="ARBA" id="ARBA00022777"/>
    </source>
</evidence>
<dbReference type="Proteomes" id="UP000199400">
    <property type="component" value="Unassembled WGS sequence"/>
</dbReference>
<keyword evidence="9" id="KW-1185">Reference proteome</keyword>
<dbReference type="InterPro" id="IPR008271">
    <property type="entry name" value="Ser/Thr_kinase_AS"/>
</dbReference>
<reference evidence="9" key="1">
    <citation type="submission" date="2016-10" db="EMBL/GenBank/DDBJ databases">
        <authorList>
            <person name="Varghese N."/>
            <person name="Submissions S."/>
        </authorList>
    </citation>
    <scope>NUCLEOTIDE SEQUENCE [LARGE SCALE GENOMIC DNA]</scope>
    <source>
        <strain evidence="9">ATCC 25963</strain>
    </source>
</reference>
<dbReference type="SUPFAM" id="SSF56112">
    <property type="entry name" value="Protein kinase-like (PK-like)"/>
    <property type="match status" value="1"/>
</dbReference>
<dbReference type="AlphaFoldDB" id="A0A1I2B980"/>
<feature type="binding site" evidence="5">
    <location>
        <position position="45"/>
    </location>
    <ligand>
        <name>ATP</name>
        <dbReference type="ChEBI" id="CHEBI:30616"/>
    </ligand>
</feature>
<dbReference type="Gene3D" id="3.30.200.20">
    <property type="entry name" value="Phosphorylase Kinase, domain 1"/>
    <property type="match status" value="1"/>
</dbReference>
<dbReference type="PANTHER" id="PTHR43289:SF6">
    <property type="entry name" value="SERINE_THREONINE-PROTEIN KINASE NEKL-3"/>
    <property type="match status" value="1"/>
</dbReference>
<dbReference type="SMART" id="SM00220">
    <property type="entry name" value="S_TKc"/>
    <property type="match status" value="1"/>
</dbReference>
<gene>
    <name evidence="8" type="ORF">SAMN02745121_04533</name>
</gene>